<accession>A0A1S5R3N9</accession>
<sequence>MGTIVAATQNIGMRRQIRRLERELAECDRIRRAQAEFCILNHRNLTQRDVKNHGIG</sequence>
<reference evidence="1 2" key="1">
    <citation type="submission" date="2016-03" db="EMBL/GenBank/DDBJ databases">
        <title>Characterisation of pf16 and phiPMW: Two novel phages infecting Pseudomonas putida PpG1.</title>
        <authorList>
            <person name="Magill D.J."/>
            <person name="Krylov V.N."/>
            <person name="Shaburova O.V."/>
            <person name="Allen C.C.R."/>
            <person name="McGrath J.W."/>
            <person name="Quinn J.P."/>
            <person name="Kulakov L.A."/>
        </authorList>
    </citation>
    <scope>NUCLEOTIDE SEQUENCE [LARGE SCALE GENOMIC DNA]</scope>
</reference>
<organism evidence="1 2">
    <name type="scientific">Pseudomonas phage pf16</name>
    <dbReference type="NCBI Taxonomy" id="1815630"/>
    <lineage>
        <taxon>Viruses</taxon>
        <taxon>Duplodnaviria</taxon>
        <taxon>Heunggongvirae</taxon>
        <taxon>Uroviricota</taxon>
        <taxon>Caudoviricetes</taxon>
        <taxon>Chakrabartyvirus</taxon>
        <taxon>Chakrabartyvirus pf16</taxon>
    </lineage>
</organism>
<gene>
    <name evidence="1" type="ORF">pf16_13</name>
</gene>
<proteinExistence type="predicted"/>
<name>A0A1S5R3N9_9CAUD</name>
<dbReference type="EMBL" id="KU873925">
    <property type="protein sequence ID" value="AND74936.1"/>
    <property type="molecule type" value="Genomic_DNA"/>
</dbReference>
<dbReference type="Proteomes" id="UP000225821">
    <property type="component" value="Segment"/>
</dbReference>
<evidence type="ECO:0000313" key="2">
    <source>
        <dbReference type="Proteomes" id="UP000225821"/>
    </source>
</evidence>
<protein>
    <submittedName>
        <fullName evidence="1">Uncharacterized protein</fullName>
    </submittedName>
</protein>
<evidence type="ECO:0000313" key="1">
    <source>
        <dbReference type="EMBL" id="AND74936.1"/>
    </source>
</evidence>
<keyword evidence="2" id="KW-1185">Reference proteome</keyword>